<sequence length="207" mass="24177">MCNRRSGNGLSLINRTHLLLLLKDLTTELKRVIHLRTHDFDQHNHIKVFNIINEKRECECTLFNEGDELILSLYGLCNVLGEGVSEGFVFRFDPKSKEEIEEVQTLLHEAFEPYFKKYLTDVILNDYYQELTSRVSAVKTSNLWDIRSRLSKEQVTGLYFFDKYLRTELVIVRRGKSKGKAYYRITRTSLSFVKDVVTLPVDNSLSD</sequence>
<name>A0A513SPS5_9CAUD</name>
<evidence type="ECO:0000313" key="2">
    <source>
        <dbReference type="Proteomes" id="UP000316194"/>
    </source>
</evidence>
<dbReference type="EMBL" id="MK358448">
    <property type="protein sequence ID" value="QCW23183.1"/>
    <property type="molecule type" value="Genomic_DNA"/>
</dbReference>
<evidence type="ECO:0000313" key="1">
    <source>
        <dbReference type="EMBL" id="QCW23183.1"/>
    </source>
</evidence>
<proteinExistence type="predicted"/>
<organism evidence="1 2">
    <name type="scientific">Vibrio phage 5 TSL-2019</name>
    <dbReference type="NCBI Taxonomy" id="2578086"/>
    <lineage>
        <taxon>Viruses</taxon>
        <taxon>Duplodnaviria</taxon>
        <taxon>Heunggongvirae</taxon>
        <taxon>Uroviricota</taxon>
        <taxon>Caudoviricetes</taxon>
        <taxon>Chimalliviridae</taxon>
        <taxon>Gorgonvirinae</taxon>
        <taxon>Aphroditevirus</taxon>
        <taxon>Aphroditevirus USC1</taxon>
    </lineage>
</organism>
<accession>A0A513SPS5</accession>
<reference evidence="1 2" key="1">
    <citation type="submission" date="2019-01" db="EMBL/GenBank/DDBJ databases">
        <authorList>
            <person name="Le T.S."/>
            <person name="Kurtboke I."/>
        </authorList>
    </citation>
    <scope>NUCLEOTIDE SEQUENCE [LARGE SCALE GENOMIC DNA]</scope>
</reference>
<protein>
    <submittedName>
        <fullName evidence="1">Uncharacterized protein</fullName>
    </submittedName>
</protein>
<dbReference type="Proteomes" id="UP000316194">
    <property type="component" value="Segment"/>
</dbReference>